<gene>
    <name evidence="1" type="ORF">PHET_09109</name>
</gene>
<evidence type="ECO:0000313" key="1">
    <source>
        <dbReference type="EMBL" id="KAF5397973.1"/>
    </source>
</evidence>
<name>A0A8J4WF35_9TREM</name>
<evidence type="ECO:0000313" key="2">
    <source>
        <dbReference type="Proteomes" id="UP000748531"/>
    </source>
</evidence>
<dbReference type="AlphaFoldDB" id="A0A8J4WF35"/>
<sequence length="149" mass="16655">MSEVNGAVPTNKELQNWRHIKEPESSNCSSEVNMLLSTNAWLSAKRLTMHLTSTKSYVEIKDDVFAQRLRKTAPNKTKVMQYAVHSLVEGSRAIFDSAFGKKPIPPGHRLSTSPIHKDGLPTTLSVSTALIHICRNTPNLCRVNPEYLQ</sequence>
<proteinExistence type="predicted"/>
<dbReference type="EMBL" id="LUCH01005554">
    <property type="protein sequence ID" value="KAF5397973.1"/>
    <property type="molecule type" value="Genomic_DNA"/>
</dbReference>
<accession>A0A8J4WF35</accession>
<organism evidence="1 2">
    <name type="scientific">Paragonimus heterotremus</name>
    <dbReference type="NCBI Taxonomy" id="100268"/>
    <lineage>
        <taxon>Eukaryota</taxon>
        <taxon>Metazoa</taxon>
        <taxon>Spiralia</taxon>
        <taxon>Lophotrochozoa</taxon>
        <taxon>Platyhelminthes</taxon>
        <taxon>Trematoda</taxon>
        <taxon>Digenea</taxon>
        <taxon>Plagiorchiida</taxon>
        <taxon>Troglotremata</taxon>
        <taxon>Troglotrematidae</taxon>
        <taxon>Paragonimus</taxon>
    </lineage>
</organism>
<protein>
    <submittedName>
        <fullName evidence="1">Uncharacterized protein</fullName>
    </submittedName>
</protein>
<comment type="caution">
    <text evidence="1">The sequence shown here is derived from an EMBL/GenBank/DDBJ whole genome shotgun (WGS) entry which is preliminary data.</text>
</comment>
<reference evidence="1" key="1">
    <citation type="submission" date="2019-05" db="EMBL/GenBank/DDBJ databases">
        <title>Annotation for the trematode Paragonimus heterotremus.</title>
        <authorList>
            <person name="Choi Y.-J."/>
        </authorList>
    </citation>
    <scope>NUCLEOTIDE SEQUENCE</scope>
    <source>
        <strain evidence="1">LC</strain>
    </source>
</reference>
<keyword evidence="2" id="KW-1185">Reference proteome</keyword>
<dbReference type="Proteomes" id="UP000748531">
    <property type="component" value="Unassembled WGS sequence"/>
</dbReference>